<gene>
    <name evidence="2" type="ORF">R1sor_013335</name>
</gene>
<dbReference type="AlphaFoldDB" id="A0ABD3HAC0"/>
<name>A0ABD3HAC0_9MARC</name>
<comment type="caution">
    <text evidence="2">The sequence shown here is derived from an EMBL/GenBank/DDBJ whole genome shotgun (WGS) entry which is preliminary data.</text>
</comment>
<protein>
    <submittedName>
        <fullName evidence="2">Uncharacterized protein</fullName>
    </submittedName>
</protein>
<evidence type="ECO:0000256" key="1">
    <source>
        <dbReference type="SAM" id="MobiDB-lite"/>
    </source>
</evidence>
<feature type="region of interest" description="Disordered" evidence="1">
    <location>
        <begin position="31"/>
        <end position="54"/>
    </location>
</feature>
<evidence type="ECO:0000313" key="2">
    <source>
        <dbReference type="EMBL" id="KAL3687026.1"/>
    </source>
</evidence>
<keyword evidence="3" id="KW-1185">Reference proteome</keyword>
<reference evidence="2 3" key="1">
    <citation type="submission" date="2024-09" db="EMBL/GenBank/DDBJ databases">
        <title>Chromosome-scale assembly of Riccia sorocarpa.</title>
        <authorList>
            <person name="Paukszto L."/>
        </authorList>
    </citation>
    <scope>NUCLEOTIDE SEQUENCE [LARGE SCALE GENOMIC DNA]</scope>
    <source>
        <strain evidence="2">LP-2024</strain>
        <tissue evidence="2">Aerial parts of the thallus</tissue>
    </source>
</reference>
<dbReference type="EMBL" id="JBJQOH010000004">
    <property type="protein sequence ID" value="KAL3687026.1"/>
    <property type="molecule type" value="Genomic_DNA"/>
</dbReference>
<organism evidence="2 3">
    <name type="scientific">Riccia sorocarpa</name>
    <dbReference type="NCBI Taxonomy" id="122646"/>
    <lineage>
        <taxon>Eukaryota</taxon>
        <taxon>Viridiplantae</taxon>
        <taxon>Streptophyta</taxon>
        <taxon>Embryophyta</taxon>
        <taxon>Marchantiophyta</taxon>
        <taxon>Marchantiopsida</taxon>
        <taxon>Marchantiidae</taxon>
        <taxon>Marchantiales</taxon>
        <taxon>Ricciaceae</taxon>
        <taxon>Riccia</taxon>
    </lineage>
</organism>
<accession>A0ABD3HAC0</accession>
<evidence type="ECO:0000313" key="3">
    <source>
        <dbReference type="Proteomes" id="UP001633002"/>
    </source>
</evidence>
<sequence>MFCQSSRRQRPGTCNHIVALHSTVRIMKGKRHRVAGEVRKRQRQNNSEEEDEKKLTAARTGLLARLRPQVALWKPTFDGGEWLVTGGVLQEGKLVGCAHIKSRYRRFTLAAIIYAWMESLSGESLPWETVDELVMCIAAAFTQDSNNKRRFVVYRCTAGLLGYLERTQLPPLLEMAVKKEFPDEEARYTGFVPDYRSRTQTPPRNNAIDQVYCRAMSDQ</sequence>
<dbReference type="Proteomes" id="UP001633002">
    <property type="component" value="Unassembled WGS sequence"/>
</dbReference>
<proteinExistence type="predicted"/>